<accession>A0A975P3C9</accession>
<dbReference type="PANTHER" id="PTHR44688">
    <property type="entry name" value="DNA-BINDING TRANSCRIPTIONAL ACTIVATOR DEVR_DOSR"/>
    <property type="match status" value="1"/>
</dbReference>
<keyword evidence="3" id="KW-0804">Transcription</keyword>
<keyword evidence="2" id="KW-0238">DNA-binding</keyword>
<dbReference type="PROSITE" id="PS00622">
    <property type="entry name" value="HTH_LUXR_1"/>
    <property type="match status" value="1"/>
</dbReference>
<sequence length="146" mass="16003">MARTKSPAIRPSPKDKSHQPEAGTDETPSGGTEHGTRSVNVVPMPQTRPTENDCSVAHLDGHEGDTHWTQPLRNHPKLSEREAQVLDGLVQGHANKVIARSCDITEATVKVHMKSILRKIQVANRTQAAVWALEHGHPVHQIKDAC</sequence>
<dbReference type="SMART" id="SM00421">
    <property type="entry name" value="HTH_LUXR"/>
    <property type="match status" value="1"/>
</dbReference>
<dbReference type="GO" id="GO:0006355">
    <property type="term" value="P:regulation of DNA-templated transcription"/>
    <property type="evidence" value="ECO:0007669"/>
    <property type="project" value="InterPro"/>
</dbReference>
<dbReference type="InterPro" id="IPR036388">
    <property type="entry name" value="WH-like_DNA-bd_sf"/>
</dbReference>
<name>A0A975P3C9_9BRAD</name>
<dbReference type="PRINTS" id="PR00038">
    <property type="entry name" value="HTHLUXR"/>
</dbReference>
<evidence type="ECO:0000313" key="6">
    <source>
        <dbReference type="EMBL" id="QWG25885.1"/>
    </source>
</evidence>
<gene>
    <name evidence="6" type="ORF">KMZ93_07950</name>
</gene>
<dbReference type="AlphaFoldDB" id="A0A975P3C9"/>
<dbReference type="Proteomes" id="UP000676951">
    <property type="component" value="Chromosome"/>
</dbReference>
<feature type="domain" description="HTH luxR-type" evidence="5">
    <location>
        <begin position="71"/>
        <end position="136"/>
    </location>
</feature>
<dbReference type="EMBL" id="CP076136">
    <property type="protein sequence ID" value="QWG25885.1"/>
    <property type="molecule type" value="Genomic_DNA"/>
</dbReference>
<feature type="region of interest" description="Disordered" evidence="4">
    <location>
        <begin position="1"/>
        <end position="52"/>
    </location>
</feature>
<dbReference type="PANTHER" id="PTHR44688:SF16">
    <property type="entry name" value="DNA-BINDING TRANSCRIPTIONAL ACTIVATOR DEVR_DOSR"/>
    <property type="match status" value="1"/>
</dbReference>
<keyword evidence="7" id="KW-1185">Reference proteome</keyword>
<dbReference type="PROSITE" id="PS50043">
    <property type="entry name" value="HTH_LUXR_2"/>
    <property type="match status" value="1"/>
</dbReference>
<evidence type="ECO:0000259" key="5">
    <source>
        <dbReference type="PROSITE" id="PS50043"/>
    </source>
</evidence>
<dbReference type="Gene3D" id="1.10.10.10">
    <property type="entry name" value="Winged helix-like DNA-binding domain superfamily/Winged helix DNA-binding domain"/>
    <property type="match status" value="1"/>
</dbReference>
<evidence type="ECO:0000256" key="4">
    <source>
        <dbReference type="SAM" id="MobiDB-lite"/>
    </source>
</evidence>
<dbReference type="CDD" id="cd06170">
    <property type="entry name" value="LuxR_C_like"/>
    <property type="match status" value="1"/>
</dbReference>
<dbReference type="SUPFAM" id="SSF46894">
    <property type="entry name" value="C-terminal effector domain of the bipartite response regulators"/>
    <property type="match status" value="1"/>
</dbReference>
<evidence type="ECO:0000313" key="7">
    <source>
        <dbReference type="Proteomes" id="UP000676951"/>
    </source>
</evidence>
<dbReference type="GO" id="GO:0003677">
    <property type="term" value="F:DNA binding"/>
    <property type="evidence" value="ECO:0007669"/>
    <property type="project" value="UniProtKB-KW"/>
</dbReference>
<protein>
    <recommendedName>
        <fullName evidence="5">HTH luxR-type domain-containing protein</fullName>
    </recommendedName>
</protein>
<reference evidence="6 7" key="1">
    <citation type="submission" date="2021-06" db="EMBL/GenBank/DDBJ databases">
        <title>Bradyrhizobium sp. S2-11-4 Genome sequencing.</title>
        <authorList>
            <person name="Jin L."/>
        </authorList>
    </citation>
    <scope>NUCLEOTIDE SEQUENCE [LARGE SCALE GENOMIC DNA]</scope>
    <source>
        <strain evidence="6 7">S2-11-4</strain>
    </source>
</reference>
<dbReference type="Pfam" id="PF00196">
    <property type="entry name" value="GerE"/>
    <property type="match status" value="1"/>
</dbReference>
<evidence type="ECO:0000256" key="1">
    <source>
        <dbReference type="ARBA" id="ARBA00023015"/>
    </source>
</evidence>
<organism evidence="6 7">
    <name type="scientific">Bradyrhizobium sediminis</name>
    <dbReference type="NCBI Taxonomy" id="2840469"/>
    <lineage>
        <taxon>Bacteria</taxon>
        <taxon>Pseudomonadati</taxon>
        <taxon>Pseudomonadota</taxon>
        <taxon>Alphaproteobacteria</taxon>
        <taxon>Hyphomicrobiales</taxon>
        <taxon>Nitrobacteraceae</taxon>
        <taxon>Bradyrhizobium</taxon>
    </lineage>
</organism>
<proteinExistence type="predicted"/>
<dbReference type="InterPro" id="IPR016032">
    <property type="entry name" value="Sig_transdc_resp-reg_C-effctor"/>
</dbReference>
<evidence type="ECO:0000256" key="3">
    <source>
        <dbReference type="ARBA" id="ARBA00023163"/>
    </source>
</evidence>
<evidence type="ECO:0000256" key="2">
    <source>
        <dbReference type="ARBA" id="ARBA00023125"/>
    </source>
</evidence>
<dbReference type="InterPro" id="IPR000792">
    <property type="entry name" value="Tscrpt_reg_LuxR_C"/>
</dbReference>
<keyword evidence="1" id="KW-0805">Transcription regulation</keyword>